<name>G7VAN3_9CREN</name>
<dbReference type="HOGENOM" id="CLU_2985826_0_0_2"/>
<dbReference type="EMBL" id="CP003098">
    <property type="protein sequence ID" value="AET32272.1"/>
    <property type="molecule type" value="Genomic_DNA"/>
</dbReference>
<protein>
    <submittedName>
        <fullName evidence="1">Uncharacterized protein</fullName>
    </submittedName>
</protein>
<organism evidence="1 2">
    <name type="scientific">Pyrobaculum ferrireducens</name>
    <dbReference type="NCBI Taxonomy" id="1104324"/>
    <lineage>
        <taxon>Archaea</taxon>
        <taxon>Thermoproteota</taxon>
        <taxon>Thermoprotei</taxon>
        <taxon>Thermoproteales</taxon>
        <taxon>Thermoproteaceae</taxon>
        <taxon>Pyrobaculum</taxon>
    </lineage>
</organism>
<gene>
    <name evidence="1" type="ORF">P186_0829</name>
</gene>
<keyword evidence="2" id="KW-1185">Reference proteome</keyword>
<proteinExistence type="predicted"/>
<sequence>MLLKLGFEISEKTPQERNAVLLFYENCREAERLGYGCLTKDELEELLSAYLSEAHSV</sequence>
<dbReference type="eggNOG" id="arCOG07065">
    <property type="taxonomic scope" value="Archaea"/>
</dbReference>
<reference evidence="1 2" key="1">
    <citation type="journal article" date="2012" name="J. Bacteriol.">
        <title>Complete genome sequence of strain 1860, a crenarchaeon of the genus pyrobaculum able to grow with various electron acceptors.</title>
        <authorList>
            <person name="Mardanov A.V."/>
            <person name="Gumerov V.M."/>
            <person name="Slobodkina G.B."/>
            <person name="Beletsky A.V."/>
            <person name="Bonch-Osmolovskaya E.A."/>
            <person name="Ravin N.V."/>
            <person name="Skryabin K.G."/>
        </authorList>
    </citation>
    <scope>NUCLEOTIDE SEQUENCE [LARGE SCALE GENOMIC DNA]</scope>
    <source>
        <strain evidence="1 2">1860</strain>
    </source>
</reference>
<evidence type="ECO:0000313" key="2">
    <source>
        <dbReference type="Proteomes" id="UP000005867"/>
    </source>
</evidence>
<dbReference type="Proteomes" id="UP000005867">
    <property type="component" value="Chromosome"/>
</dbReference>
<evidence type="ECO:0000313" key="1">
    <source>
        <dbReference type="EMBL" id="AET32272.1"/>
    </source>
</evidence>
<accession>G7VAN3</accession>
<dbReference type="KEGG" id="pyr:P186_0829"/>
<dbReference type="BioCyc" id="PSP1104324:GJSN-811-MONOMER"/>
<dbReference type="AlphaFoldDB" id="G7VAN3"/>
<dbReference type="STRING" id="1104324.P186_0829"/>